<evidence type="ECO:0000256" key="1">
    <source>
        <dbReference type="PROSITE-ProRule" id="PRU00339"/>
    </source>
</evidence>
<gene>
    <name evidence="3" type="ORF">SAMN04515674_10369</name>
</gene>
<keyword evidence="2" id="KW-0472">Membrane</keyword>
<dbReference type="RefSeq" id="WP_092013890.1">
    <property type="nucleotide sequence ID" value="NZ_FOXH01000003.1"/>
</dbReference>
<feature type="repeat" description="TPR" evidence="1">
    <location>
        <begin position="451"/>
        <end position="484"/>
    </location>
</feature>
<feature type="transmembrane region" description="Helical" evidence="2">
    <location>
        <begin position="95"/>
        <end position="112"/>
    </location>
</feature>
<feature type="transmembrane region" description="Helical" evidence="2">
    <location>
        <begin position="248"/>
        <end position="267"/>
    </location>
</feature>
<feature type="transmembrane region" description="Helical" evidence="2">
    <location>
        <begin position="391"/>
        <end position="410"/>
    </location>
</feature>
<sequence>MHALIFWKNWPNSNKFLYLFFLCLLAFSLILLFFQWFSGLENVIHWDILSELGELPVTLDTFKTPNETLSIPAKAFIVTEQFVASPMHINKPASYFYAVLLILSFLLILSALTDLPKFWYTIGMAGIIFWLSSLNLDLYFGHSGRYVTIFLIIVFGGISYFFHAFKSNIHILNRFLTFGGITVLLALVYFLIGKKISGAGNPEPLLFLISYAFPGALLISIVFAFIVSYEIVRGFLFISTSSGSQQPLTNFFIGSLFYLANILLVFLHNNKTIYWDIIYFNPFLLLAISTLLGIWGLKHRKLLYEKIFRFDSVGAFLYLGLAIITISTTGFAFATANEPIIETLEDGITYSHLVMGILFIFYVLANFHALFAQKLDVSKVVFKPLSIPLTAFRIGALITIVALLSMRNFFPLNQAFSGYYNQLGDLYTAQKDLKFAEIEYKSAAAFDGWNHKTNYALASLALNQGDNETAALYFKKALTRDPSPFAFEGLSRSFYDEDHFFEAMFTLKEGLQKFPENGELQNNLAYLYAKSNLVDSAVIYYNLAEKNAGLSNVVKSNIIAFWAKNGKRDTQKEIGANAERNDYPSFQGNLWALSLVSEQENKDHLEFFKTSDKQDQGLSVSDFSWLYNQTIAQKSTGENLPLQKIAEKEDNESVAEDLLFAETIQEYYKGNKIIAFQKLSARATGDTTSKKNRYFQILLNTLVKKESRDTNISSEGKTIEQLIQQNPLNTGIVKKAIDFYNNQKKSNDAYNIALNAISWRKNSPELYKLYILQSLEIGMKDYAHDGLEKLQKLSATDYQHFLPTYQAKLSSIEKQSAGFQ</sequence>
<feature type="transmembrane region" description="Helical" evidence="2">
    <location>
        <begin position="16"/>
        <end position="37"/>
    </location>
</feature>
<dbReference type="EMBL" id="FOXH01000003">
    <property type="protein sequence ID" value="SFP42600.1"/>
    <property type="molecule type" value="Genomic_DNA"/>
</dbReference>
<feature type="transmembrane region" description="Helical" evidence="2">
    <location>
        <begin position="146"/>
        <end position="163"/>
    </location>
</feature>
<dbReference type="SMART" id="SM00028">
    <property type="entry name" value="TPR"/>
    <property type="match status" value="3"/>
</dbReference>
<feature type="transmembrane region" description="Helical" evidence="2">
    <location>
        <begin position="273"/>
        <end position="295"/>
    </location>
</feature>
<keyword evidence="2" id="KW-1133">Transmembrane helix</keyword>
<accession>A0A1I5Q975</accession>
<dbReference type="Gene3D" id="1.25.40.10">
    <property type="entry name" value="Tetratricopeptide repeat domain"/>
    <property type="match status" value="1"/>
</dbReference>
<feature type="transmembrane region" description="Helical" evidence="2">
    <location>
        <begin position="204"/>
        <end position="227"/>
    </location>
</feature>
<dbReference type="Proteomes" id="UP000199306">
    <property type="component" value="Unassembled WGS sequence"/>
</dbReference>
<organism evidence="3 4">
    <name type="scientific">Pseudarcicella hirudinis</name>
    <dbReference type="NCBI Taxonomy" id="1079859"/>
    <lineage>
        <taxon>Bacteria</taxon>
        <taxon>Pseudomonadati</taxon>
        <taxon>Bacteroidota</taxon>
        <taxon>Cytophagia</taxon>
        <taxon>Cytophagales</taxon>
        <taxon>Flectobacillaceae</taxon>
        <taxon>Pseudarcicella</taxon>
    </lineage>
</organism>
<feature type="transmembrane region" description="Helical" evidence="2">
    <location>
        <begin position="119"/>
        <end position="140"/>
    </location>
</feature>
<dbReference type="STRING" id="1079859.SAMN04515674_10369"/>
<reference evidence="3 4" key="1">
    <citation type="submission" date="2016-10" db="EMBL/GenBank/DDBJ databases">
        <authorList>
            <person name="de Groot N.N."/>
        </authorList>
    </citation>
    <scope>NUCLEOTIDE SEQUENCE [LARGE SCALE GENOMIC DNA]</scope>
    <source>
        <strain evidence="4">E92,LMG 26720,CCM 7988</strain>
    </source>
</reference>
<dbReference type="PROSITE" id="PS50005">
    <property type="entry name" value="TPR"/>
    <property type="match status" value="1"/>
</dbReference>
<keyword evidence="4" id="KW-1185">Reference proteome</keyword>
<dbReference type="InterPro" id="IPR011990">
    <property type="entry name" value="TPR-like_helical_dom_sf"/>
</dbReference>
<feature type="transmembrane region" description="Helical" evidence="2">
    <location>
        <begin position="348"/>
        <end position="371"/>
    </location>
</feature>
<feature type="transmembrane region" description="Helical" evidence="2">
    <location>
        <begin position="175"/>
        <end position="192"/>
    </location>
</feature>
<protein>
    <submittedName>
        <fullName evidence="3">Flp pilus assembly protein TadD, contains TPR repeats</fullName>
    </submittedName>
</protein>
<proteinExistence type="predicted"/>
<evidence type="ECO:0000313" key="3">
    <source>
        <dbReference type="EMBL" id="SFP42600.1"/>
    </source>
</evidence>
<dbReference type="OrthoDB" id="973593at2"/>
<feature type="transmembrane region" description="Helical" evidence="2">
    <location>
        <begin position="316"/>
        <end position="336"/>
    </location>
</feature>
<dbReference type="AlphaFoldDB" id="A0A1I5Q975"/>
<dbReference type="Pfam" id="PF13181">
    <property type="entry name" value="TPR_8"/>
    <property type="match status" value="1"/>
</dbReference>
<dbReference type="InterPro" id="IPR019734">
    <property type="entry name" value="TPR_rpt"/>
</dbReference>
<keyword evidence="1" id="KW-0802">TPR repeat</keyword>
<keyword evidence="2" id="KW-0812">Transmembrane</keyword>
<evidence type="ECO:0000313" key="4">
    <source>
        <dbReference type="Proteomes" id="UP000199306"/>
    </source>
</evidence>
<name>A0A1I5Q975_9BACT</name>
<evidence type="ECO:0000256" key="2">
    <source>
        <dbReference type="SAM" id="Phobius"/>
    </source>
</evidence>
<dbReference type="SUPFAM" id="SSF48452">
    <property type="entry name" value="TPR-like"/>
    <property type="match status" value="1"/>
</dbReference>